<sequence>MRILLLLFAISFAYADDHSSEENEVLAAVQKLYDARNARDFETVVSLNSSSGVYSTNSDGSFHKPVENITLEGLERSYPDGFNLVHYPEAIKLSKDVYFVRFYYEGVTGKEGKPYRTRVTTTWVNENGGWKLKTQHYSSAQYGGTHETILEDFDN</sequence>
<dbReference type="InterPro" id="IPR027843">
    <property type="entry name" value="DUF4440"/>
</dbReference>
<evidence type="ECO:0000256" key="1">
    <source>
        <dbReference type="SAM" id="SignalP"/>
    </source>
</evidence>
<dbReference type="Pfam" id="PF14534">
    <property type="entry name" value="DUF4440"/>
    <property type="match status" value="1"/>
</dbReference>
<keyword evidence="1" id="KW-0732">Signal</keyword>
<dbReference type="EMBL" id="QOPD01000007">
    <property type="protein sequence ID" value="RCL37780.1"/>
    <property type="molecule type" value="Genomic_DNA"/>
</dbReference>
<evidence type="ECO:0000313" key="3">
    <source>
        <dbReference type="EMBL" id="RCL37780.1"/>
    </source>
</evidence>
<dbReference type="Gene3D" id="3.10.450.50">
    <property type="match status" value="1"/>
</dbReference>
<reference evidence="3 4" key="1">
    <citation type="journal article" date="2018" name="Microbiome">
        <title>Fine metagenomic profile of the Mediterranean stratified and mixed water columns revealed by assembly and recruitment.</title>
        <authorList>
            <person name="Haro-Moreno J.M."/>
            <person name="Lopez-Perez M."/>
            <person name="De La Torre J.R."/>
            <person name="Picazo A."/>
            <person name="Camacho A."/>
            <person name="Rodriguez-Valera F."/>
        </authorList>
    </citation>
    <scope>NUCLEOTIDE SEQUENCE [LARGE SCALE GENOMIC DNA]</scope>
    <source>
        <strain evidence="3">MED-G83</strain>
    </source>
</reference>
<gene>
    <name evidence="3" type="ORF">DBW97_04390</name>
</gene>
<dbReference type="InterPro" id="IPR032710">
    <property type="entry name" value="NTF2-like_dom_sf"/>
</dbReference>
<comment type="caution">
    <text evidence="3">The sequence shown here is derived from an EMBL/GenBank/DDBJ whole genome shotgun (WGS) entry which is preliminary data.</text>
</comment>
<name>A0A368BKE2_9GAMM</name>
<feature type="domain" description="DUF4440" evidence="2">
    <location>
        <begin position="25"/>
        <end position="132"/>
    </location>
</feature>
<protein>
    <submittedName>
        <fullName evidence="3">Nuclear transport factor 2 family protein</fullName>
    </submittedName>
</protein>
<organism evidence="3 4">
    <name type="scientific">SAR86 cluster bacterium</name>
    <dbReference type="NCBI Taxonomy" id="2030880"/>
    <lineage>
        <taxon>Bacteria</taxon>
        <taxon>Pseudomonadati</taxon>
        <taxon>Pseudomonadota</taxon>
        <taxon>Gammaproteobacteria</taxon>
        <taxon>SAR86 cluster</taxon>
    </lineage>
</organism>
<dbReference type="Proteomes" id="UP000252147">
    <property type="component" value="Unassembled WGS sequence"/>
</dbReference>
<dbReference type="SUPFAM" id="SSF54427">
    <property type="entry name" value="NTF2-like"/>
    <property type="match status" value="1"/>
</dbReference>
<feature type="signal peptide" evidence="1">
    <location>
        <begin position="1"/>
        <end position="15"/>
    </location>
</feature>
<evidence type="ECO:0000313" key="4">
    <source>
        <dbReference type="Proteomes" id="UP000252147"/>
    </source>
</evidence>
<accession>A0A368BKE2</accession>
<evidence type="ECO:0000259" key="2">
    <source>
        <dbReference type="Pfam" id="PF14534"/>
    </source>
</evidence>
<dbReference type="AlphaFoldDB" id="A0A368BKE2"/>
<proteinExistence type="predicted"/>
<feature type="chain" id="PRO_5016653072" evidence="1">
    <location>
        <begin position="16"/>
        <end position="155"/>
    </location>
</feature>